<evidence type="ECO:0000313" key="1">
    <source>
        <dbReference type="EMBL" id="KAF4611148.1"/>
    </source>
</evidence>
<organism evidence="1 2">
    <name type="scientific">Agrocybe pediades</name>
    <dbReference type="NCBI Taxonomy" id="84607"/>
    <lineage>
        <taxon>Eukaryota</taxon>
        <taxon>Fungi</taxon>
        <taxon>Dikarya</taxon>
        <taxon>Basidiomycota</taxon>
        <taxon>Agaricomycotina</taxon>
        <taxon>Agaricomycetes</taxon>
        <taxon>Agaricomycetidae</taxon>
        <taxon>Agaricales</taxon>
        <taxon>Agaricineae</taxon>
        <taxon>Strophariaceae</taxon>
        <taxon>Agrocybe</taxon>
    </lineage>
</organism>
<dbReference type="PANTHER" id="PTHR13318">
    <property type="entry name" value="PARTNER OF PAIRED, ISOFORM B-RELATED"/>
    <property type="match status" value="1"/>
</dbReference>
<sequence length="1524" mass="169984">MSSPVASGSPPVGDTTVVVEDETGSTTPNAAQQTELSHNESAQLRVLRTYELLDLIISFMVDLSLGPRLPLAPPDSVDILRVSLTSRAFFHPAMNALWRCMGSWSAILRLIPNLVLDGGIYTTRDLILEEHFERLCSYTRRVRHFSFSKCNDRMSPHIYAALTHFRDKQLFPGLLTLSIPDFSVIFDKNPPFLLFLSPALIEISIHGVFPPSAEIIAASLLHMASLCCPKIKNVDWGGDFSDATLNAILGFSALKKLEISSEKAEMSGMIFHKLSKIKGLKSLSICLGKAIAADKFVHSPETVTFPSLETLQLRGPSNAIYYVLNNMSLSTLSSLGLNFTSTPRGDRSPGKCLALIETKGGNKRLQSIRVAEEDVRSVVDGSEVLDHLDTYGPQLVNIDVEVYSACHEDLPDMCDRVFSPNLKSFKYASIAADDDPNRQPRLSDLQVVPGKMINVKVLHVPVSLNMDEEAVKLLQNAVKGERKCHGLEEIILRPLVSDLRDYNVNRHSRNSHSGEIENHFMSDQVVIASNSPDGGANTPEVVEKDVTGSMMPNATQQMEICHAESAQLRVLRTYELLDLIISFMVDLSLGPRLPLAPPDSVDIIRASLTSRAFFNPAMNALWRILEYMCTTKDVILEEHLERLSSYTRRIRHFSFSKLSEKMSPHIYTALLRFREKQLFPGLLTLSIPTFGEVCNSRMPPFSLLLSPTLTEISIHGVRPAHKEILAASLLDMAASFCPQINIINWSGDFSDTTLNAIPGFPALEKLEISSENAEMSGMIFHKLSQIKGLKSLDIYLGKAITVDKFVHSPGAVTFPALETLQIRGPSNAIFYVLNNMSFSTISSLGLNFSSTPEEDQSPEHCLNVIEAKGATKTLRSIRIVADDPSSVMTRIDIMRHLNEYGPQVENVDVESITYLHYDLQFSLCDHVFTPNLKSLKYVAQSPSSLIKPTRLPDLDVIANYMDNLKKLHIPVALDIDEDEVELLQLMIGGERKCHPLEEITLRPLTMQDPEYDAVANDPGMLTALDALTVGNYLNFLFPHLKSVDLSRFSKIDETWRKTVEDVVLALQKELNLIDVVKKLENDTIYMTTGLISERHLERMDSYVRRIRHFALHIPGHNSVEVSPHIFERLSEIRPLGVFPALRNLAIWSLDEYDLRDIPSLWLTLSPTLSEIKIDGIGADGVAETLVEKISQNSPGIRKIRLEGAGFELASLSGVIERFLNLSELFIDMDDMDVSAHDIGSFSRLRKLRNLGLYMGEDAQFISAKSKDHNHLIREYDHAGFDSLETLFVAAQPKTVLNILEQIPALKSTTKVSIHIIQKDDDIAPYVPYVLQKILRLCSSTLRDLQMNYEDDIPAMSHIDFRSLAEHSLPRLEILDIRLDRVDKELFTAISKTCLPHTLTTLRLSLGANSSPAGYRLLASELGLIAEILPNLQTLHIPLFMDMSEGRLKEMRRFVRPSGGRPPVKHNSHPLRKLFVDPLRWTLATENTERGPRMIPASQCNVGTAYAAGFATVAINAGKKLCAPL</sequence>
<name>A0A8H4QHR3_9AGAR</name>
<protein>
    <submittedName>
        <fullName evidence="1">Uncharacterized protein</fullName>
    </submittedName>
</protein>
<accession>A0A8H4QHR3</accession>
<reference evidence="1 2" key="1">
    <citation type="submission" date="2019-12" db="EMBL/GenBank/DDBJ databases">
        <authorList>
            <person name="Floudas D."/>
            <person name="Bentzer J."/>
            <person name="Ahren D."/>
            <person name="Johansson T."/>
            <person name="Persson P."/>
            <person name="Tunlid A."/>
        </authorList>
    </citation>
    <scope>NUCLEOTIDE SEQUENCE [LARGE SCALE GENOMIC DNA]</scope>
    <source>
        <strain evidence="1 2">CBS 102.39</strain>
    </source>
</reference>
<keyword evidence="2" id="KW-1185">Reference proteome</keyword>
<comment type="caution">
    <text evidence="1">The sequence shown here is derived from an EMBL/GenBank/DDBJ whole genome shotgun (WGS) entry which is preliminary data.</text>
</comment>
<dbReference type="GO" id="GO:0019005">
    <property type="term" value="C:SCF ubiquitin ligase complex"/>
    <property type="evidence" value="ECO:0007669"/>
    <property type="project" value="TreeGrafter"/>
</dbReference>
<dbReference type="SUPFAM" id="SSF52047">
    <property type="entry name" value="RNI-like"/>
    <property type="match status" value="1"/>
</dbReference>
<evidence type="ECO:0000313" key="2">
    <source>
        <dbReference type="Proteomes" id="UP000521872"/>
    </source>
</evidence>
<dbReference type="Proteomes" id="UP000521872">
    <property type="component" value="Unassembled WGS sequence"/>
</dbReference>
<dbReference type="InterPro" id="IPR032675">
    <property type="entry name" value="LRR_dom_sf"/>
</dbReference>
<dbReference type="GO" id="GO:0031146">
    <property type="term" value="P:SCF-dependent proteasomal ubiquitin-dependent protein catabolic process"/>
    <property type="evidence" value="ECO:0007669"/>
    <property type="project" value="TreeGrafter"/>
</dbReference>
<proteinExistence type="predicted"/>
<dbReference type="Gene3D" id="3.80.10.10">
    <property type="entry name" value="Ribonuclease Inhibitor"/>
    <property type="match status" value="2"/>
</dbReference>
<dbReference type="EMBL" id="JAACJL010000058">
    <property type="protein sequence ID" value="KAF4611148.1"/>
    <property type="molecule type" value="Genomic_DNA"/>
</dbReference>
<dbReference type="PANTHER" id="PTHR13318:SF95">
    <property type="entry name" value="F-BOX PROTEIN YLR352W"/>
    <property type="match status" value="1"/>
</dbReference>
<gene>
    <name evidence="1" type="ORF">D9613_007119</name>
</gene>